<reference evidence="1" key="1">
    <citation type="submission" date="2014-09" db="EMBL/GenBank/DDBJ databases">
        <authorList>
            <person name="Magalhaes I.L.F."/>
            <person name="Oliveira U."/>
            <person name="Santos F.R."/>
            <person name="Vidigal T.H.D.A."/>
            <person name="Brescovit A.D."/>
            <person name="Santos A.J."/>
        </authorList>
    </citation>
    <scope>NUCLEOTIDE SEQUENCE</scope>
    <source>
        <tissue evidence="1">Shoot tissue taken approximately 20 cm above the soil surface</tissue>
    </source>
</reference>
<name>A0A0A9HL18_ARUDO</name>
<organism evidence="1">
    <name type="scientific">Arundo donax</name>
    <name type="common">Giant reed</name>
    <name type="synonym">Donax arundinaceus</name>
    <dbReference type="NCBI Taxonomy" id="35708"/>
    <lineage>
        <taxon>Eukaryota</taxon>
        <taxon>Viridiplantae</taxon>
        <taxon>Streptophyta</taxon>
        <taxon>Embryophyta</taxon>
        <taxon>Tracheophyta</taxon>
        <taxon>Spermatophyta</taxon>
        <taxon>Magnoliopsida</taxon>
        <taxon>Liliopsida</taxon>
        <taxon>Poales</taxon>
        <taxon>Poaceae</taxon>
        <taxon>PACMAD clade</taxon>
        <taxon>Arundinoideae</taxon>
        <taxon>Arundineae</taxon>
        <taxon>Arundo</taxon>
    </lineage>
</organism>
<proteinExistence type="predicted"/>
<protein>
    <submittedName>
        <fullName evidence="1">Uncharacterized protein</fullName>
    </submittedName>
</protein>
<dbReference type="AlphaFoldDB" id="A0A0A9HL18"/>
<sequence length="16" mass="1879">MEETLVSYPPRKGSER</sequence>
<dbReference type="EMBL" id="GBRH01160031">
    <property type="protein sequence ID" value="JAE37865.1"/>
    <property type="molecule type" value="Transcribed_RNA"/>
</dbReference>
<evidence type="ECO:0000313" key="1">
    <source>
        <dbReference type="EMBL" id="JAE37865.1"/>
    </source>
</evidence>
<reference evidence="1" key="2">
    <citation type="journal article" date="2015" name="Data Brief">
        <title>Shoot transcriptome of the giant reed, Arundo donax.</title>
        <authorList>
            <person name="Barrero R.A."/>
            <person name="Guerrero F.D."/>
            <person name="Moolhuijzen P."/>
            <person name="Goolsby J.A."/>
            <person name="Tidwell J."/>
            <person name="Bellgard S.E."/>
            <person name="Bellgard M.I."/>
        </authorList>
    </citation>
    <scope>NUCLEOTIDE SEQUENCE</scope>
    <source>
        <tissue evidence="1">Shoot tissue taken approximately 20 cm above the soil surface</tissue>
    </source>
</reference>
<accession>A0A0A9HL18</accession>